<proteinExistence type="predicted"/>
<keyword evidence="1" id="KW-0479">Metal-binding</keyword>
<dbReference type="GeneTree" id="ENSGT00940000159743"/>
<dbReference type="Gene3D" id="2.30.29.30">
    <property type="entry name" value="Pleckstrin-homology domain (PH domain)/Phosphotyrosine-binding domain (PTB)"/>
    <property type="match status" value="1"/>
</dbReference>
<protein>
    <submittedName>
        <fullName evidence="8">Pleckstrin homology domain containing, family M, member 3</fullName>
    </submittedName>
</protein>
<dbReference type="Proteomes" id="UP000261580">
    <property type="component" value="Unassembled WGS sequence"/>
</dbReference>
<feature type="region of interest" description="Disordered" evidence="5">
    <location>
        <begin position="116"/>
        <end position="149"/>
    </location>
</feature>
<dbReference type="InterPro" id="IPR011993">
    <property type="entry name" value="PH-like_dom_sf"/>
</dbReference>
<dbReference type="Bgee" id="ENSNBRG00000001724">
    <property type="expression patterns" value="Expressed in muscle tissue and 4 other cell types or tissues"/>
</dbReference>
<keyword evidence="4" id="KW-0862">Zinc</keyword>
<evidence type="ECO:0000313" key="8">
    <source>
        <dbReference type="Ensembl" id="ENSNBRP00000002177.1"/>
    </source>
</evidence>
<dbReference type="InterPro" id="IPR002219">
    <property type="entry name" value="PKC_DAG/PE"/>
</dbReference>
<evidence type="ECO:0000256" key="2">
    <source>
        <dbReference type="ARBA" id="ARBA00022737"/>
    </source>
</evidence>
<dbReference type="SMART" id="SM01175">
    <property type="entry name" value="DUF4206"/>
    <property type="match status" value="1"/>
</dbReference>
<dbReference type="PROSITE" id="PS50081">
    <property type="entry name" value="ZF_DAG_PE_2"/>
    <property type="match status" value="1"/>
</dbReference>
<reference evidence="8" key="2">
    <citation type="submission" date="2025-09" db="UniProtKB">
        <authorList>
            <consortium name="Ensembl"/>
        </authorList>
    </citation>
    <scope>IDENTIFICATION</scope>
</reference>
<evidence type="ECO:0000256" key="1">
    <source>
        <dbReference type="ARBA" id="ARBA00022723"/>
    </source>
</evidence>
<evidence type="ECO:0000256" key="3">
    <source>
        <dbReference type="ARBA" id="ARBA00022771"/>
    </source>
</evidence>
<feature type="compositionally biased region" description="Basic and acidic residues" evidence="5">
    <location>
        <begin position="454"/>
        <end position="465"/>
    </location>
</feature>
<dbReference type="PANTHER" id="PTHR12326:SF10">
    <property type="entry name" value="PLECKSTRIN HOMOLOGY DOMAIN-CONTAINING FAMILY M MEMBER 3"/>
    <property type="match status" value="1"/>
</dbReference>
<dbReference type="Pfam" id="PF13901">
    <property type="entry name" value="RH_dom"/>
    <property type="match status" value="1"/>
</dbReference>
<evidence type="ECO:0000256" key="5">
    <source>
        <dbReference type="SAM" id="MobiDB-lite"/>
    </source>
</evidence>
<feature type="region of interest" description="Disordered" evidence="5">
    <location>
        <begin position="427"/>
        <end position="468"/>
    </location>
</feature>
<reference evidence="8" key="1">
    <citation type="submission" date="2025-08" db="UniProtKB">
        <authorList>
            <consortium name="Ensembl"/>
        </authorList>
    </citation>
    <scope>IDENTIFICATION</scope>
</reference>
<dbReference type="Ensembl" id="ENSNBRT00000002268.1">
    <property type="protein sequence ID" value="ENSNBRP00000002177.1"/>
    <property type="gene ID" value="ENSNBRG00000001724.1"/>
</dbReference>
<evidence type="ECO:0000259" key="7">
    <source>
        <dbReference type="PROSITE" id="PS50081"/>
    </source>
</evidence>
<keyword evidence="9" id="KW-1185">Reference proteome</keyword>
<organism evidence="8 9">
    <name type="scientific">Neolamprologus brichardi</name>
    <name type="common">Fairy cichlid</name>
    <name type="synonym">Lamprologus brichardi</name>
    <dbReference type="NCBI Taxonomy" id="32507"/>
    <lineage>
        <taxon>Eukaryota</taxon>
        <taxon>Metazoa</taxon>
        <taxon>Chordata</taxon>
        <taxon>Craniata</taxon>
        <taxon>Vertebrata</taxon>
        <taxon>Euteleostomi</taxon>
        <taxon>Actinopterygii</taxon>
        <taxon>Neopterygii</taxon>
        <taxon>Teleostei</taxon>
        <taxon>Neoteleostei</taxon>
        <taxon>Acanthomorphata</taxon>
        <taxon>Ovalentaria</taxon>
        <taxon>Cichlomorphae</taxon>
        <taxon>Cichliformes</taxon>
        <taxon>Cichlidae</taxon>
        <taxon>African cichlids</taxon>
        <taxon>Pseudocrenilabrinae</taxon>
        <taxon>Lamprologini</taxon>
        <taxon>Neolamprologus</taxon>
    </lineage>
</organism>
<dbReference type="InterPro" id="IPR025258">
    <property type="entry name" value="RH_dom"/>
</dbReference>
<evidence type="ECO:0000313" key="9">
    <source>
        <dbReference type="Proteomes" id="UP000261580"/>
    </source>
</evidence>
<dbReference type="SUPFAM" id="SSF50729">
    <property type="entry name" value="PH domain-like"/>
    <property type="match status" value="2"/>
</dbReference>
<keyword evidence="3" id="KW-0863">Zinc-finger</keyword>
<dbReference type="InterPro" id="IPR051366">
    <property type="entry name" value="DEF8"/>
</dbReference>
<keyword evidence="2" id="KW-0677">Repeat</keyword>
<dbReference type="AlphaFoldDB" id="A0A3Q4GGP7"/>
<dbReference type="PANTHER" id="PTHR12326">
    <property type="entry name" value="PLECKSTRIN HOMOLOGY DOMAIN CONTAINING PROTEIN"/>
    <property type="match status" value="1"/>
</dbReference>
<sequence length="730" mass="81833">MEGLEQLDMVGDISPALEATEDFIHCMDRIQGQGTSQAQTGNLQPARQSKQLQEVSNAALGKLSSSGVWNLLAGEQPEVGPLGLAWADNVSVLGLGVGLRHGKRSRARSTNDLAAHTNECTNNTTNSSSNSAFKKGHSRSRSDVHYRPSACTDNGLPTVDCNTLKNMILNHQQEADKSSSSSVVKQCEMEQREGPRGRWTPCHVELTPCELRLYALDSSANRQLGTAYSLSHCQSVISPAPCSQPGQIIQPADQRTIQAVFFNSTRLQLRAASQWEAMEWRRLIWEKVQAARPMRQENRHDTPTSAEASRPTTLPLFTQSCQDVLRVGLLYQLTDQNNWRAFTFVLTRSVLQAFPTEGRGSVSQPVLQYSLASCIAVHHDHELENGEPWTGKGEFFQAVFPTEVLKLRADGHLKAQEWVETLREAVRTQRPAQEGTEPGVGPPGLQGVLLRSNPSRDRRQRDAQRAKRQSVTTSFLSILTCLAVEKGLTAQSFRCAGCQRPIGLSRGKAKVCYYSGWYYCQSCHQDNSFLIPARLLHNWDTSKHKVSKQAKEFLEFVYEEPLLDIQQLNPCLYEHCEPLSIVLRLRQQLQSLRAYLFSCRATVAEDLRRRYEHCGTEVHFCSPAVIDGKLAPFLSKVIKFASSHVFSCSLCREKGFICELCQNGQVIYPFQENATRRCDSCGAVFHAECRQKAQPCPRCVRRELHHKRPSSFWSPDDDSPGCFHVPYQDT</sequence>
<name>A0A3Q4GGP7_NEOBR</name>
<accession>A0A3Q4GGP7</accession>
<dbReference type="InterPro" id="IPR001849">
    <property type="entry name" value="PH_domain"/>
</dbReference>
<dbReference type="SMART" id="SM00233">
    <property type="entry name" value="PH"/>
    <property type="match status" value="2"/>
</dbReference>
<feature type="domain" description="PH" evidence="6">
    <location>
        <begin position="323"/>
        <end position="427"/>
    </location>
</feature>
<evidence type="ECO:0000256" key="4">
    <source>
        <dbReference type="ARBA" id="ARBA00022833"/>
    </source>
</evidence>
<feature type="compositionally biased region" description="Low complexity" evidence="5">
    <location>
        <begin position="121"/>
        <end position="131"/>
    </location>
</feature>
<evidence type="ECO:0000259" key="6">
    <source>
        <dbReference type="PROSITE" id="PS50003"/>
    </source>
</evidence>
<feature type="domain" description="Phorbol-ester/DAG-type" evidence="7">
    <location>
        <begin position="643"/>
        <end position="696"/>
    </location>
</feature>
<dbReference type="GO" id="GO:0008270">
    <property type="term" value="F:zinc ion binding"/>
    <property type="evidence" value="ECO:0007669"/>
    <property type="project" value="UniProtKB-KW"/>
</dbReference>
<dbReference type="PROSITE" id="PS50003">
    <property type="entry name" value="PH_DOMAIN"/>
    <property type="match status" value="1"/>
</dbReference>